<keyword evidence="3" id="KW-1185">Reference proteome</keyword>
<keyword evidence="1" id="KW-1133">Transmembrane helix</keyword>
<sequence>MLVVLRYIIYSAVIVGMAIGCINVFRNHPEVQFAFLMPGLFIIMYSLVRDDIFRRHASVHLVRSGGTFKGK</sequence>
<protein>
    <submittedName>
        <fullName evidence="2">Uncharacterized protein</fullName>
    </submittedName>
</protein>
<feature type="transmembrane region" description="Helical" evidence="1">
    <location>
        <begin position="7"/>
        <end position="25"/>
    </location>
</feature>
<gene>
    <name evidence="2" type="ORF">HQ865_17005</name>
</gene>
<keyword evidence="1" id="KW-0812">Transmembrane</keyword>
<reference evidence="2 3" key="1">
    <citation type="submission" date="2020-05" db="EMBL/GenBank/DDBJ databases">
        <title>Mucilaginibacter mali sp. nov.</title>
        <authorList>
            <person name="Kim H.S."/>
            <person name="Lee K.C."/>
            <person name="Suh M.K."/>
            <person name="Kim J.-S."/>
            <person name="Han K.-I."/>
            <person name="Eom M.K."/>
            <person name="Shin Y.K."/>
            <person name="Lee J.-S."/>
        </authorList>
    </citation>
    <scope>NUCLEOTIDE SEQUENCE [LARGE SCALE GENOMIC DNA]</scope>
    <source>
        <strain evidence="2 3">G2-14</strain>
    </source>
</reference>
<dbReference type="RefSeq" id="WP_173416050.1">
    <property type="nucleotide sequence ID" value="NZ_CP054139.1"/>
</dbReference>
<evidence type="ECO:0000313" key="3">
    <source>
        <dbReference type="Proteomes" id="UP000505355"/>
    </source>
</evidence>
<evidence type="ECO:0000313" key="2">
    <source>
        <dbReference type="EMBL" id="QKJ31390.1"/>
    </source>
</evidence>
<accession>A0A7D4QLM3</accession>
<evidence type="ECO:0000256" key="1">
    <source>
        <dbReference type="SAM" id="Phobius"/>
    </source>
</evidence>
<dbReference type="AlphaFoldDB" id="A0A7D4QLM3"/>
<proteinExistence type="predicted"/>
<feature type="transmembrane region" description="Helical" evidence="1">
    <location>
        <begin position="31"/>
        <end position="48"/>
    </location>
</feature>
<dbReference type="Proteomes" id="UP000505355">
    <property type="component" value="Chromosome"/>
</dbReference>
<organism evidence="2 3">
    <name type="scientific">Mucilaginibacter mali</name>
    <dbReference type="NCBI Taxonomy" id="2740462"/>
    <lineage>
        <taxon>Bacteria</taxon>
        <taxon>Pseudomonadati</taxon>
        <taxon>Bacteroidota</taxon>
        <taxon>Sphingobacteriia</taxon>
        <taxon>Sphingobacteriales</taxon>
        <taxon>Sphingobacteriaceae</taxon>
        <taxon>Mucilaginibacter</taxon>
    </lineage>
</organism>
<dbReference type="EMBL" id="CP054139">
    <property type="protein sequence ID" value="QKJ31390.1"/>
    <property type="molecule type" value="Genomic_DNA"/>
</dbReference>
<dbReference type="KEGG" id="mmab:HQ865_17005"/>
<keyword evidence="1" id="KW-0472">Membrane</keyword>
<name>A0A7D4QLM3_9SPHI</name>
<dbReference type="PROSITE" id="PS51257">
    <property type="entry name" value="PROKAR_LIPOPROTEIN"/>
    <property type="match status" value="1"/>
</dbReference>